<gene>
    <name evidence="1" type="ORF">As57867_006983</name>
</gene>
<sequence length="91" mass="9864">CILSEFDTHHIPYDDLKNPINGQPVGDAAIMVKVSNGCLKPTITSSCPLDPPIGYAVLVLEPQGRPTAMQNAHVIRTNLNRTSTDLRAGFH</sequence>
<name>A0A6A4Z3I3_9STRA</name>
<proteinExistence type="predicted"/>
<comment type="caution">
    <text evidence="1">The sequence shown here is derived from an EMBL/GenBank/DDBJ whole genome shotgun (WGS) entry which is preliminary data.</text>
</comment>
<evidence type="ECO:0000313" key="1">
    <source>
        <dbReference type="EMBL" id="KAF0705602.1"/>
    </source>
</evidence>
<protein>
    <submittedName>
        <fullName evidence="1">Uncharacterized protein</fullName>
    </submittedName>
</protein>
<dbReference type="EMBL" id="VJMH01003544">
    <property type="protein sequence ID" value="KAF0705602.1"/>
    <property type="molecule type" value="Genomic_DNA"/>
</dbReference>
<dbReference type="OrthoDB" id="48004at2759"/>
<feature type="non-terminal residue" evidence="1">
    <location>
        <position position="1"/>
    </location>
</feature>
<reference evidence="1" key="1">
    <citation type="submission" date="2019-06" db="EMBL/GenBank/DDBJ databases">
        <title>Genomics analysis of Aphanomyces spp. identifies a new class of oomycete effector associated with host adaptation.</title>
        <authorList>
            <person name="Gaulin E."/>
        </authorList>
    </citation>
    <scope>NUCLEOTIDE SEQUENCE</scope>
    <source>
        <strain evidence="1">CBS 578.67</strain>
    </source>
</reference>
<dbReference type="AlphaFoldDB" id="A0A6A4Z3I3"/>
<accession>A0A6A4Z3I3</accession>
<organism evidence="1">
    <name type="scientific">Aphanomyces stellatus</name>
    <dbReference type="NCBI Taxonomy" id="120398"/>
    <lineage>
        <taxon>Eukaryota</taxon>
        <taxon>Sar</taxon>
        <taxon>Stramenopiles</taxon>
        <taxon>Oomycota</taxon>
        <taxon>Saprolegniomycetes</taxon>
        <taxon>Saprolegniales</taxon>
        <taxon>Verrucalvaceae</taxon>
        <taxon>Aphanomyces</taxon>
    </lineage>
</organism>